<proteinExistence type="predicted"/>
<evidence type="ECO:0000313" key="1">
    <source>
        <dbReference type="EMBL" id="CAG9932131.1"/>
    </source>
</evidence>
<accession>A0ABM8YXA9</accession>
<reference evidence="1 2" key="1">
    <citation type="submission" date="2021-10" db="EMBL/GenBank/DDBJ databases">
        <authorList>
            <person name="Koch H."/>
        </authorList>
    </citation>
    <scope>NUCLEOTIDE SEQUENCE [LARGE SCALE GENOMIC DNA]</scope>
    <source>
        <strain evidence="1">6680</strain>
    </source>
</reference>
<name>A0ABM8YXA9_9PROT</name>
<keyword evidence="2" id="KW-1185">Reference proteome</keyword>
<organism evidence="1 2">
    <name type="scientific">Candidatus Nitrotoga arctica</name>
    <dbReference type="NCBI Taxonomy" id="453162"/>
    <lineage>
        <taxon>Bacteria</taxon>
        <taxon>Pseudomonadati</taxon>
        <taxon>Pseudomonadota</taxon>
        <taxon>Betaproteobacteria</taxon>
        <taxon>Nitrosomonadales</taxon>
        <taxon>Gallionellaceae</taxon>
        <taxon>Candidatus Nitrotoga</taxon>
    </lineage>
</organism>
<gene>
    <name evidence="1" type="ORF">NTG6680_0878</name>
</gene>
<dbReference type="EMBL" id="OU912926">
    <property type="protein sequence ID" value="CAG9932131.1"/>
    <property type="molecule type" value="Genomic_DNA"/>
</dbReference>
<dbReference type="Proteomes" id="UP000839052">
    <property type="component" value="Chromosome"/>
</dbReference>
<sequence>MKPDYHKLEFNLRAMQAEHILGTEQTDTVPIGPRNINELNYRSHSLEHYVTGRQAK</sequence>
<protein>
    <submittedName>
        <fullName evidence="1">Uncharacterized protein</fullName>
    </submittedName>
</protein>
<evidence type="ECO:0000313" key="2">
    <source>
        <dbReference type="Proteomes" id="UP000839052"/>
    </source>
</evidence>